<evidence type="ECO:0000259" key="7">
    <source>
        <dbReference type="PROSITE" id="PS50049"/>
    </source>
</evidence>
<dbReference type="InterPro" id="IPR006052">
    <property type="entry name" value="TNF_dom"/>
</dbReference>
<evidence type="ECO:0000256" key="2">
    <source>
        <dbReference type="ARBA" id="ARBA00008670"/>
    </source>
</evidence>
<sequence>MREGNGAIQISERGLYYIYAQVYYLTTESSNSFAIRLREEGKSSPEELALCSVKATGNGETSEVSCFTSVVRFLNATDRLFVWQRERNRRVILRDGCTFFGVVHLNGKRD</sequence>
<evidence type="ECO:0000256" key="4">
    <source>
        <dbReference type="ARBA" id="ARBA00022525"/>
    </source>
</evidence>
<dbReference type="Pfam" id="PF00229">
    <property type="entry name" value="TNF"/>
    <property type="match status" value="1"/>
</dbReference>
<dbReference type="GO" id="GO:0005164">
    <property type="term" value="F:tumor necrosis factor receptor binding"/>
    <property type="evidence" value="ECO:0007669"/>
    <property type="project" value="InterPro"/>
</dbReference>
<dbReference type="InParanoid" id="A0A067REI1"/>
<dbReference type="STRING" id="136037.A0A067REI1"/>
<dbReference type="GO" id="GO:0016020">
    <property type="term" value="C:membrane"/>
    <property type="evidence" value="ECO:0007669"/>
    <property type="project" value="InterPro"/>
</dbReference>
<keyword evidence="6" id="KW-0325">Glycoprotein</keyword>
<keyword evidence="9" id="KW-1185">Reference proteome</keyword>
<dbReference type="eggNOG" id="ENOG502SFDU">
    <property type="taxonomic scope" value="Eukaryota"/>
</dbReference>
<evidence type="ECO:0000313" key="8">
    <source>
        <dbReference type="EMBL" id="KDR21453.1"/>
    </source>
</evidence>
<proteinExistence type="inferred from homology"/>
<dbReference type="AlphaFoldDB" id="A0A067REI1"/>
<dbReference type="Gene3D" id="2.60.120.40">
    <property type="match status" value="1"/>
</dbReference>
<keyword evidence="4" id="KW-0964">Secreted</keyword>
<dbReference type="PANTHER" id="PTHR15151:SF24">
    <property type="entry name" value="A PROLIFERATION-INDUCING LIGAND-LIKE PROTEIN-RELATED"/>
    <property type="match status" value="1"/>
</dbReference>
<evidence type="ECO:0000256" key="6">
    <source>
        <dbReference type="ARBA" id="ARBA00023180"/>
    </source>
</evidence>
<dbReference type="PROSITE" id="PS50049">
    <property type="entry name" value="THD_2"/>
    <property type="match status" value="1"/>
</dbReference>
<keyword evidence="5" id="KW-1015">Disulfide bond</keyword>
<dbReference type="Proteomes" id="UP000027135">
    <property type="component" value="Unassembled WGS sequence"/>
</dbReference>
<dbReference type="InterPro" id="IPR051748">
    <property type="entry name" value="TNF_Ligand_Superfamily"/>
</dbReference>
<gene>
    <name evidence="8" type="ORF">L798_03906</name>
</gene>
<dbReference type="GO" id="GO:0006955">
    <property type="term" value="P:immune response"/>
    <property type="evidence" value="ECO:0007669"/>
    <property type="project" value="InterPro"/>
</dbReference>
<feature type="domain" description="THD" evidence="7">
    <location>
        <begin position="1"/>
        <end position="105"/>
    </location>
</feature>
<protein>
    <recommendedName>
        <fullName evidence="7">THD domain-containing protein</fullName>
    </recommendedName>
</protein>
<dbReference type="EMBL" id="KK852554">
    <property type="protein sequence ID" value="KDR21453.1"/>
    <property type="molecule type" value="Genomic_DNA"/>
</dbReference>
<dbReference type="GO" id="GO:0005125">
    <property type="term" value="F:cytokine activity"/>
    <property type="evidence" value="ECO:0007669"/>
    <property type="project" value="UniProtKB-KW"/>
</dbReference>
<organism evidence="8 9">
    <name type="scientific">Zootermopsis nevadensis</name>
    <name type="common">Dampwood termite</name>
    <dbReference type="NCBI Taxonomy" id="136037"/>
    <lineage>
        <taxon>Eukaryota</taxon>
        <taxon>Metazoa</taxon>
        <taxon>Ecdysozoa</taxon>
        <taxon>Arthropoda</taxon>
        <taxon>Hexapoda</taxon>
        <taxon>Insecta</taxon>
        <taxon>Pterygota</taxon>
        <taxon>Neoptera</taxon>
        <taxon>Polyneoptera</taxon>
        <taxon>Dictyoptera</taxon>
        <taxon>Blattodea</taxon>
        <taxon>Blattoidea</taxon>
        <taxon>Termitoidae</taxon>
        <taxon>Termopsidae</taxon>
        <taxon>Zootermopsis</taxon>
    </lineage>
</organism>
<evidence type="ECO:0000313" key="9">
    <source>
        <dbReference type="Proteomes" id="UP000027135"/>
    </source>
</evidence>
<comment type="subcellular location">
    <subcellularLocation>
        <location evidence="1">Secreted</location>
    </subcellularLocation>
</comment>
<evidence type="ECO:0000256" key="3">
    <source>
        <dbReference type="ARBA" id="ARBA00022514"/>
    </source>
</evidence>
<dbReference type="GO" id="GO:0005615">
    <property type="term" value="C:extracellular space"/>
    <property type="evidence" value="ECO:0007669"/>
    <property type="project" value="UniProtKB-KW"/>
</dbReference>
<dbReference type="InterPro" id="IPR008983">
    <property type="entry name" value="Tumour_necrosis_fac-like_dom"/>
</dbReference>
<comment type="similarity">
    <text evidence="2">Belongs to the tumor necrosis factor family.</text>
</comment>
<reference evidence="8 9" key="1">
    <citation type="journal article" date="2014" name="Nat. Commun.">
        <title>Molecular traces of alternative social organization in a termite genome.</title>
        <authorList>
            <person name="Terrapon N."/>
            <person name="Li C."/>
            <person name="Robertson H.M."/>
            <person name="Ji L."/>
            <person name="Meng X."/>
            <person name="Booth W."/>
            <person name="Chen Z."/>
            <person name="Childers C.P."/>
            <person name="Glastad K.M."/>
            <person name="Gokhale K."/>
            <person name="Gowin J."/>
            <person name="Gronenberg W."/>
            <person name="Hermansen R.A."/>
            <person name="Hu H."/>
            <person name="Hunt B.G."/>
            <person name="Huylmans A.K."/>
            <person name="Khalil S.M."/>
            <person name="Mitchell R.D."/>
            <person name="Munoz-Torres M.C."/>
            <person name="Mustard J.A."/>
            <person name="Pan H."/>
            <person name="Reese J.T."/>
            <person name="Scharf M.E."/>
            <person name="Sun F."/>
            <person name="Vogel H."/>
            <person name="Xiao J."/>
            <person name="Yang W."/>
            <person name="Yang Z."/>
            <person name="Yang Z."/>
            <person name="Zhou J."/>
            <person name="Zhu J."/>
            <person name="Brent C.S."/>
            <person name="Elsik C.G."/>
            <person name="Goodisman M.A."/>
            <person name="Liberles D.A."/>
            <person name="Roe R.M."/>
            <person name="Vargo E.L."/>
            <person name="Vilcinskas A."/>
            <person name="Wang J."/>
            <person name="Bornberg-Bauer E."/>
            <person name="Korb J."/>
            <person name="Zhang G."/>
            <person name="Liebig J."/>
        </authorList>
    </citation>
    <scope>NUCLEOTIDE SEQUENCE [LARGE SCALE GENOMIC DNA]</scope>
    <source>
        <tissue evidence="8">Whole organism</tissue>
    </source>
</reference>
<name>A0A067REI1_ZOONE</name>
<dbReference type="SUPFAM" id="SSF49842">
    <property type="entry name" value="TNF-like"/>
    <property type="match status" value="1"/>
</dbReference>
<evidence type="ECO:0000256" key="5">
    <source>
        <dbReference type="ARBA" id="ARBA00023157"/>
    </source>
</evidence>
<dbReference type="PANTHER" id="PTHR15151">
    <property type="entry name" value="PROTEIN EIGER"/>
    <property type="match status" value="1"/>
</dbReference>
<accession>A0A067REI1</accession>
<keyword evidence="3" id="KW-0202">Cytokine</keyword>
<evidence type="ECO:0000256" key="1">
    <source>
        <dbReference type="ARBA" id="ARBA00004613"/>
    </source>
</evidence>